<gene>
    <name evidence="1" type="ORF">C8F04DRAFT_190542</name>
</gene>
<evidence type="ECO:0000313" key="2">
    <source>
        <dbReference type="Proteomes" id="UP001218188"/>
    </source>
</evidence>
<name>A0AAD6S8I8_9AGAR</name>
<organism evidence="1 2">
    <name type="scientific">Mycena alexandri</name>
    <dbReference type="NCBI Taxonomy" id="1745969"/>
    <lineage>
        <taxon>Eukaryota</taxon>
        <taxon>Fungi</taxon>
        <taxon>Dikarya</taxon>
        <taxon>Basidiomycota</taxon>
        <taxon>Agaricomycotina</taxon>
        <taxon>Agaricomycetes</taxon>
        <taxon>Agaricomycetidae</taxon>
        <taxon>Agaricales</taxon>
        <taxon>Marasmiineae</taxon>
        <taxon>Mycenaceae</taxon>
        <taxon>Mycena</taxon>
    </lineage>
</organism>
<evidence type="ECO:0008006" key="3">
    <source>
        <dbReference type="Google" id="ProtNLM"/>
    </source>
</evidence>
<protein>
    <recommendedName>
        <fullName evidence="3">Protein kinase domain-containing protein</fullName>
    </recommendedName>
</protein>
<comment type="caution">
    <text evidence="1">The sequence shown here is derived from an EMBL/GenBank/DDBJ whole genome shotgun (WGS) entry which is preliminary data.</text>
</comment>
<dbReference type="Proteomes" id="UP001218188">
    <property type="component" value="Unassembled WGS sequence"/>
</dbReference>
<accession>A0AAD6S8I8</accession>
<proteinExistence type="predicted"/>
<dbReference type="EMBL" id="JARJCM010000193">
    <property type="protein sequence ID" value="KAJ7023131.1"/>
    <property type="molecule type" value="Genomic_DNA"/>
</dbReference>
<dbReference type="AlphaFoldDB" id="A0AAD6S8I8"/>
<sequence>MDTPSETSEATLEDREINSYAGAIFPGSHHFTVAGGTFTNVMKNYVNAPDVPSDLRRIPIGDIDLQRQIRVNEVRVDEGSGIIFREARDCVRRVYSAKVEGRKADMTVAIYEGEAADEEWQRDIAKYMTVRHPHILQVCGAASSGRIHATLFHGDLIPYEQFLDLHQHSPILTAYIHGYTMTQWLKAWSYISGIQLEELWVSNRMLLRRLSEPF</sequence>
<keyword evidence="2" id="KW-1185">Reference proteome</keyword>
<evidence type="ECO:0000313" key="1">
    <source>
        <dbReference type="EMBL" id="KAJ7023131.1"/>
    </source>
</evidence>
<reference evidence="1" key="1">
    <citation type="submission" date="2023-03" db="EMBL/GenBank/DDBJ databases">
        <title>Massive genome expansion in bonnet fungi (Mycena s.s.) driven by repeated elements and novel gene families across ecological guilds.</title>
        <authorList>
            <consortium name="Lawrence Berkeley National Laboratory"/>
            <person name="Harder C.B."/>
            <person name="Miyauchi S."/>
            <person name="Viragh M."/>
            <person name="Kuo A."/>
            <person name="Thoen E."/>
            <person name="Andreopoulos B."/>
            <person name="Lu D."/>
            <person name="Skrede I."/>
            <person name="Drula E."/>
            <person name="Henrissat B."/>
            <person name="Morin E."/>
            <person name="Kohler A."/>
            <person name="Barry K."/>
            <person name="LaButti K."/>
            <person name="Morin E."/>
            <person name="Salamov A."/>
            <person name="Lipzen A."/>
            <person name="Mereny Z."/>
            <person name="Hegedus B."/>
            <person name="Baldrian P."/>
            <person name="Stursova M."/>
            <person name="Weitz H."/>
            <person name="Taylor A."/>
            <person name="Grigoriev I.V."/>
            <person name="Nagy L.G."/>
            <person name="Martin F."/>
            <person name="Kauserud H."/>
        </authorList>
    </citation>
    <scope>NUCLEOTIDE SEQUENCE</scope>
    <source>
        <strain evidence="1">CBHHK200</strain>
    </source>
</reference>